<evidence type="ECO:0000313" key="1">
    <source>
        <dbReference type="EMBL" id="CAB4698059.1"/>
    </source>
</evidence>
<proteinExistence type="predicted"/>
<accession>A0A6J6PHC8</accession>
<dbReference type="AlphaFoldDB" id="A0A6J6PHC8"/>
<protein>
    <submittedName>
        <fullName evidence="1">Unannotated protein</fullName>
    </submittedName>
</protein>
<organism evidence="1">
    <name type="scientific">freshwater metagenome</name>
    <dbReference type="NCBI Taxonomy" id="449393"/>
    <lineage>
        <taxon>unclassified sequences</taxon>
        <taxon>metagenomes</taxon>
        <taxon>ecological metagenomes</taxon>
    </lineage>
</organism>
<reference evidence="1" key="1">
    <citation type="submission" date="2020-05" db="EMBL/GenBank/DDBJ databases">
        <authorList>
            <person name="Chiriac C."/>
            <person name="Salcher M."/>
            <person name="Ghai R."/>
            <person name="Kavagutti S V."/>
        </authorList>
    </citation>
    <scope>NUCLEOTIDE SEQUENCE</scope>
</reference>
<name>A0A6J6PHC8_9ZZZZ</name>
<dbReference type="EMBL" id="CAEZZR010000041">
    <property type="protein sequence ID" value="CAB4771391.1"/>
    <property type="molecule type" value="Genomic_DNA"/>
</dbReference>
<evidence type="ECO:0000313" key="2">
    <source>
        <dbReference type="EMBL" id="CAB4771391.1"/>
    </source>
</evidence>
<sequence>MVASAGASIPAPLAIPVKVLPRISFEEILGFVSVVIIARALESRESTDSDKQILWMPANILCIGKSSPIKPVEQTATSDEDIPKALATVSAVK</sequence>
<gene>
    <name evidence="1" type="ORF">UFOPK2646_00303</name>
    <name evidence="2" type="ORF">UFOPK2907_00571</name>
</gene>
<dbReference type="EMBL" id="CAEZYB010000021">
    <property type="protein sequence ID" value="CAB4698059.1"/>
    <property type="molecule type" value="Genomic_DNA"/>
</dbReference>